<dbReference type="AlphaFoldDB" id="A0A1D2NKW2"/>
<evidence type="ECO:0000313" key="3">
    <source>
        <dbReference type="Proteomes" id="UP000094527"/>
    </source>
</evidence>
<proteinExistence type="predicted"/>
<comment type="caution">
    <text evidence="2">The sequence shown here is derived from an EMBL/GenBank/DDBJ whole genome shotgun (WGS) entry which is preliminary data.</text>
</comment>
<feature type="region of interest" description="Disordered" evidence="1">
    <location>
        <begin position="509"/>
        <end position="577"/>
    </location>
</feature>
<feature type="region of interest" description="Disordered" evidence="1">
    <location>
        <begin position="164"/>
        <end position="191"/>
    </location>
</feature>
<feature type="compositionally biased region" description="Low complexity" evidence="1">
    <location>
        <begin position="530"/>
        <end position="548"/>
    </location>
</feature>
<evidence type="ECO:0000313" key="2">
    <source>
        <dbReference type="EMBL" id="ODN05913.1"/>
    </source>
</evidence>
<feature type="region of interest" description="Disordered" evidence="1">
    <location>
        <begin position="239"/>
        <end position="258"/>
    </location>
</feature>
<keyword evidence="3" id="KW-1185">Reference proteome</keyword>
<protein>
    <submittedName>
        <fullName evidence="2">Uncharacterized protein</fullName>
    </submittedName>
</protein>
<evidence type="ECO:0000256" key="1">
    <source>
        <dbReference type="SAM" id="MobiDB-lite"/>
    </source>
</evidence>
<dbReference type="STRING" id="48709.A0A1D2NKW2"/>
<dbReference type="EMBL" id="LJIJ01000013">
    <property type="protein sequence ID" value="ODN05913.1"/>
    <property type="molecule type" value="Genomic_DNA"/>
</dbReference>
<accession>A0A1D2NKW2</accession>
<feature type="compositionally biased region" description="Polar residues" evidence="1">
    <location>
        <begin position="216"/>
        <end position="226"/>
    </location>
</feature>
<organism evidence="2 3">
    <name type="scientific">Orchesella cincta</name>
    <name type="common">Springtail</name>
    <name type="synonym">Podura cincta</name>
    <dbReference type="NCBI Taxonomy" id="48709"/>
    <lineage>
        <taxon>Eukaryota</taxon>
        <taxon>Metazoa</taxon>
        <taxon>Ecdysozoa</taxon>
        <taxon>Arthropoda</taxon>
        <taxon>Hexapoda</taxon>
        <taxon>Collembola</taxon>
        <taxon>Entomobryomorpha</taxon>
        <taxon>Entomobryoidea</taxon>
        <taxon>Orchesellidae</taxon>
        <taxon>Orchesellinae</taxon>
        <taxon>Orchesella</taxon>
    </lineage>
</organism>
<dbReference type="OMA" id="VPSWKIM"/>
<name>A0A1D2NKW2_ORCCI</name>
<reference evidence="2 3" key="1">
    <citation type="journal article" date="2016" name="Genome Biol. Evol.">
        <title>Gene Family Evolution Reflects Adaptation to Soil Environmental Stressors in the Genome of the Collembolan Orchesella cincta.</title>
        <authorList>
            <person name="Faddeeva-Vakhrusheva A."/>
            <person name="Derks M.F."/>
            <person name="Anvar S.Y."/>
            <person name="Agamennone V."/>
            <person name="Suring W."/>
            <person name="Smit S."/>
            <person name="van Straalen N.M."/>
            <person name="Roelofs D."/>
        </authorList>
    </citation>
    <scope>NUCLEOTIDE SEQUENCE [LARGE SCALE GENOMIC DNA]</scope>
    <source>
        <tissue evidence="2">Mixed pool</tissue>
    </source>
</reference>
<dbReference type="OrthoDB" id="6475906at2759"/>
<gene>
    <name evidence="2" type="ORF">Ocin01_00804</name>
</gene>
<feature type="region of interest" description="Disordered" evidence="1">
    <location>
        <begin position="390"/>
        <end position="419"/>
    </location>
</feature>
<feature type="region of interest" description="Disordered" evidence="1">
    <location>
        <begin position="208"/>
        <end position="227"/>
    </location>
</feature>
<sequence>MGREETLSSIPKIVCEAISSLDLQDEVPSWKIMENRGRITIVLTWDQRQYGPTSSGASSFFTRSHPPALSATHRHDAFARRISPSSLSPQSSCTLLTAAAAVPGPPSPILLPTSNQNFSGSSGRLGVISGLGPGAASRMGVRTLVSKDGKLETVINDYGPKTPTITVISHEDHPPYDSVPRPSRSSVPPPLPPHGHLIGHHIPASYQYGGRGLPRQGSSSLESSGGATAPIHVHTAECSQRGQFPPQHPPHGTGGRGSPPEPLYCDFHCCALHEEGRKIQVITILVRYPHLLLLFRSTLPSLISHYLYVSFVHKAVATSPIQEPGMEGVARMSAGAKSLHVRFMGVGEDKDGRFIGGPVVGRRIAGSSYLSVPYSGVPPGVGVSGSIIHPHDLGPGGGGGTTTESSESETENNHSVMEEDTTTTQKFLLLIDQLSLDQKRHLTIKDIGVILERLSSKIVDVERLDRESEAEDCYNWTIKATIRGDFLRELGVIYNGNFYAISEHPAYYPEHGSSDSHQQEQPDQPPPLPSHQTSSTGSQTGSRNSAGNGANGGNNSGHHQQPSASHASRIDDEDMKL</sequence>
<dbReference type="Proteomes" id="UP000094527">
    <property type="component" value="Unassembled WGS sequence"/>
</dbReference>